<evidence type="ECO:0008006" key="4">
    <source>
        <dbReference type="Google" id="ProtNLM"/>
    </source>
</evidence>
<dbReference type="EMBL" id="JAPEVB010000001">
    <property type="protein sequence ID" value="KAJ4397817.1"/>
    <property type="molecule type" value="Genomic_DNA"/>
</dbReference>
<name>A0A9W9D1T3_9PEZI</name>
<proteinExistence type="predicted"/>
<dbReference type="AlphaFoldDB" id="A0A9W9D1T3"/>
<evidence type="ECO:0000313" key="3">
    <source>
        <dbReference type="Proteomes" id="UP001140453"/>
    </source>
</evidence>
<gene>
    <name evidence="2" type="ORF">N0V93_002054</name>
</gene>
<evidence type="ECO:0000313" key="2">
    <source>
        <dbReference type="EMBL" id="KAJ4397817.1"/>
    </source>
</evidence>
<feature type="chain" id="PRO_5040964805" description="Sushi domain-containing protein" evidence="1">
    <location>
        <begin position="18"/>
        <end position="317"/>
    </location>
</feature>
<protein>
    <recommendedName>
        <fullName evidence="4">Sushi domain-containing protein</fullName>
    </recommendedName>
</protein>
<comment type="caution">
    <text evidence="2">The sequence shown here is derived from an EMBL/GenBank/DDBJ whole genome shotgun (WGS) entry which is preliminary data.</text>
</comment>
<evidence type="ECO:0000256" key="1">
    <source>
        <dbReference type="SAM" id="SignalP"/>
    </source>
</evidence>
<organism evidence="2 3">
    <name type="scientific">Gnomoniopsis smithogilvyi</name>
    <dbReference type="NCBI Taxonomy" id="1191159"/>
    <lineage>
        <taxon>Eukaryota</taxon>
        <taxon>Fungi</taxon>
        <taxon>Dikarya</taxon>
        <taxon>Ascomycota</taxon>
        <taxon>Pezizomycotina</taxon>
        <taxon>Sordariomycetes</taxon>
        <taxon>Sordariomycetidae</taxon>
        <taxon>Diaporthales</taxon>
        <taxon>Gnomoniaceae</taxon>
        <taxon>Gnomoniopsis</taxon>
    </lineage>
</organism>
<dbReference type="OrthoDB" id="5358886at2759"/>
<keyword evidence="3" id="KW-1185">Reference proteome</keyword>
<keyword evidence="1" id="KW-0732">Signal</keyword>
<dbReference type="Proteomes" id="UP001140453">
    <property type="component" value="Unassembled WGS sequence"/>
</dbReference>
<accession>A0A9W9D1T3</accession>
<sequence length="317" mass="36021">MQLLPIINLLIVPCVASRYPLFQTRQNNSTRVPSRVEDGIQTECKTCPYSLCTNVAAYEYDQSLTLTCWTRGDSIVETNIWYETTDNCYVTEWDIIDGNYTGVLPYCGKIAETYTQGPSKTVYNTECNIIPEFVGETADHTKMYKPEVDLTLTCRTSEGEAVLDNTNWYKTLSNCYVPEAEIEFVDADLDNCGPIPFMEAKMRQPDAETDSTPNFARRSAASQNKRWLYLTQIGDDSAQCLAEPNSASKSRQTYTFAEYIVVQCATYSDNAADDDQIFLLTEDFCWVNDTLTDPQLIDSEERSERYPNCNLFTDTED</sequence>
<feature type="signal peptide" evidence="1">
    <location>
        <begin position="1"/>
        <end position="17"/>
    </location>
</feature>
<reference evidence="2" key="1">
    <citation type="submission" date="2022-10" db="EMBL/GenBank/DDBJ databases">
        <title>Tapping the CABI collections for fungal endophytes: first genome assemblies for Collariella, Neodidymelliopsis, Ascochyta clinopodiicola, Didymella pomorum, Didymosphaeria variabile, Neocosmospora piperis and Neocucurbitaria cava.</title>
        <authorList>
            <person name="Hill R."/>
        </authorList>
    </citation>
    <scope>NUCLEOTIDE SEQUENCE</scope>
    <source>
        <strain evidence="2">IMI 355082</strain>
    </source>
</reference>